<evidence type="ECO:0000313" key="8">
    <source>
        <dbReference type="EMBL" id="AWK70514.1"/>
    </source>
</evidence>
<evidence type="ECO:0000256" key="4">
    <source>
        <dbReference type="ARBA" id="ARBA00022692"/>
    </source>
</evidence>
<evidence type="ECO:0000256" key="5">
    <source>
        <dbReference type="ARBA" id="ARBA00022989"/>
    </source>
</evidence>
<gene>
    <name evidence="8" type="ORF">CBI38_01960</name>
</gene>
<evidence type="ECO:0000256" key="1">
    <source>
        <dbReference type="ARBA" id="ARBA00004651"/>
    </source>
</evidence>
<dbReference type="PANTHER" id="PTHR43077">
    <property type="entry name" value="TRANSPORT PERMEASE YVFS-RELATED"/>
    <property type="match status" value="1"/>
</dbReference>
<keyword evidence="3" id="KW-1003">Cell membrane</keyword>
<dbReference type="AlphaFoldDB" id="A0A2S2BPL3"/>
<organism evidence="8 9">
    <name type="scientific">Rhodococcus oxybenzonivorans</name>
    <dbReference type="NCBI Taxonomy" id="1990687"/>
    <lineage>
        <taxon>Bacteria</taxon>
        <taxon>Bacillati</taxon>
        <taxon>Actinomycetota</taxon>
        <taxon>Actinomycetes</taxon>
        <taxon>Mycobacteriales</taxon>
        <taxon>Nocardiaceae</taxon>
        <taxon>Rhodococcus</taxon>
    </lineage>
</organism>
<dbReference type="OrthoDB" id="9811483at2"/>
<reference evidence="8 9" key="1">
    <citation type="submission" date="2017-05" db="EMBL/GenBank/DDBJ databases">
        <title>Isolation of Rhodococcus sp. S2-17 biodegrading of BP-3.</title>
        <authorList>
            <person name="Lee Y."/>
            <person name="Kim K.H."/>
            <person name="Chun B.H."/>
            <person name="Jung H.S."/>
            <person name="Jeon C.O."/>
        </authorList>
    </citation>
    <scope>NUCLEOTIDE SEQUENCE [LARGE SCALE GENOMIC DNA]</scope>
    <source>
        <strain evidence="8 9">S2-17</strain>
    </source>
</reference>
<evidence type="ECO:0000256" key="2">
    <source>
        <dbReference type="ARBA" id="ARBA00007783"/>
    </source>
</evidence>
<protein>
    <recommendedName>
        <fullName evidence="10">YhgE/Pip domain-containing protein</fullName>
    </recommendedName>
</protein>
<sequence length="454" mass="45976">MTSERPGKSVGHHAATDTMRQFFTPRRTAALGLTALVAVSAAGLGALFLGDAPDSRTVAIVNADAGATVEGEAVRAGESLIENLEANQDFDWAVLSADEAETGNYFATVTVPEDFSAAVSSIWGTKPRQATLGLDVEGSDEAASLRLSEVVSSQVGADGVADLLADMSKSRTTFQQAGMAAGLLAAGTSAADDAAQQLTAGADTLLPYLETARSGAVQLLGVADQVAGVVDETAGTANDLADRLSALGLTLGEANDSAVQMRTRIDAAIRVLAATPVAPEVVPALQQVSADLGLLSGQLTSVPGLLGEQVGPDTDLGELVRVAMGQLTDASAELSSGARQLNDGIVPIADQAPELLAGATTQIVDGFAKLKALSGQLSTDLNAGVAAMPARSGAQQTQLATVLADPVAVSRSVSGSTPILTAGHLAVGFGCTTVLLAGFVVWMSLRRGNFQRAS</sequence>
<comment type="subcellular location">
    <subcellularLocation>
        <location evidence="1">Cell membrane</location>
        <topology evidence="1">Multi-pass membrane protein</topology>
    </subcellularLocation>
</comment>
<accession>A0A2S2BPL3</accession>
<dbReference type="GO" id="GO:0005886">
    <property type="term" value="C:plasma membrane"/>
    <property type="evidence" value="ECO:0007669"/>
    <property type="project" value="UniProtKB-SubCell"/>
</dbReference>
<dbReference type="Proteomes" id="UP000245711">
    <property type="component" value="Chromosome"/>
</dbReference>
<dbReference type="PANTHER" id="PTHR43077:SF8">
    <property type="entry name" value="DOXORUBICIN RESISTANCE ABC TRANSPORTER PERMEASE PROTEIN DRRB"/>
    <property type="match status" value="1"/>
</dbReference>
<evidence type="ECO:0000256" key="6">
    <source>
        <dbReference type="ARBA" id="ARBA00023136"/>
    </source>
</evidence>
<dbReference type="InterPro" id="IPR051328">
    <property type="entry name" value="T7SS_ABC-Transporter"/>
</dbReference>
<comment type="similarity">
    <text evidence="2">Belongs to the ABC-2 integral membrane protein family.</text>
</comment>
<keyword evidence="5 7" id="KW-1133">Transmembrane helix</keyword>
<feature type="transmembrane region" description="Helical" evidence="7">
    <location>
        <begin position="422"/>
        <end position="445"/>
    </location>
</feature>
<evidence type="ECO:0000313" key="9">
    <source>
        <dbReference type="Proteomes" id="UP000245711"/>
    </source>
</evidence>
<name>A0A2S2BPL3_9NOCA</name>
<keyword evidence="6 7" id="KW-0472">Membrane</keyword>
<dbReference type="KEGG" id="roz:CBI38_01960"/>
<dbReference type="EMBL" id="CP021354">
    <property type="protein sequence ID" value="AWK70514.1"/>
    <property type="molecule type" value="Genomic_DNA"/>
</dbReference>
<dbReference type="RefSeq" id="WP_109325945.1">
    <property type="nucleotide sequence ID" value="NZ_CP021354.1"/>
</dbReference>
<keyword evidence="4 7" id="KW-0812">Transmembrane</keyword>
<evidence type="ECO:0000256" key="7">
    <source>
        <dbReference type="SAM" id="Phobius"/>
    </source>
</evidence>
<proteinExistence type="inferred from homology"/>
<feature type="transmembrane region" description="Helical" evidence="7">
    <location>
        <begin position="29"/>
        <end position="49"/>
    </location>
</feature>
<keyword evidence="9" id="KW-1185">Reference proteome</keyword>
<evidence type="ECO:0000256" key="3">
    <source>
        <dbReference type="ARBA" id="ARBA00022475"/>
    </source>
</evidence>
<evidence type="ECO:0008006" key="10">
    <source>
        <dbReference type="Google" id="ProtNLM"/>
    </source>
</evidence>